<dbReference type="AlphaFoldDB" id="A0A8S1IX89"/>
<dbReference type="Pfam" id="PF06694">
    <property type="entry name" value="Plant_NMP1"/>
    <property type="match status" value="1"/>
</dbReference>
<feature type="region of interest" description="Disordered" evidence="2">
    <location>
        <begin position="65"/>
        <end position="89"/>
    </location>
</feature>
<dbReference type="GO" id="GO:0051225">
    <property type="term" value="P:spindle assembly"/>
    <property type="evidence" value="ECO:0007669"/>
    <property type="project" value="TreeGrafter"/>
</dbReference>
<organism evidence="3 4">
    <name type="scientific">Ostreobium quekettii</name>
    <dbReference type="NCBI Taxonomy" id="121088"/>
    <lineage>
        <taxon>Eukaryota</taxon>
        <taxon>Viridiplantae</taxon>
        <taxon>Chlorophyta</taxon>
        <taxon>core chlorophytes</taxon>
        <taxon>Ulvophyceae</taxon>
        <taxon>TCBD clade</taxon>
        <taxon>Bryopsidales</taxon>
        <taxon>Ostreobineae</taxon>
        <taxon>Ostreobiaceae</taxon>
        <taxon>Ostreobium</taxon>
    </lineage>
</organism>
<evidence type="ECO:0000256" key="1">
    <source>
        <dbReference type="SAM" id="Coils"/>
    </source>
</evidence>
<proteinExistence type="predicted"/>
<gene>
    <name evidence="3" type="ORF">OSTQU699_LOCUS5089</name>
</gene>
<evidence type="ECO:0000313" key="4">
    <source>
        <dbReference type="Proteomes" id="UP000708148"/>
    </source>
</evidence>
<comment type="caution">
    <text evidence="3">The sequence shown here is derived from an EMBL/GenBank/DDBJ whole genome shotgun (WGS) entry which is preliminary data.</text>
</comment>
<dbReference type="PANTHER" id="PTHR14352:SF2">
    <property type="entry name" value="HAUS AUGMIN-LIKE COMPLEX SUBUNIT 7"/>
    <property type="match status" value="1"/>
</dbReference>
<name>A0A8S1IX89_9CHLO</name>
<dbReference type="OrthoDB" id="1920495at2759"/>
<dbReference type="GO" id="GO:0070652">
    <property type="term" value="C:HAUS complex"/>
    <property type="evidence" value="ECO:0007669"/>
    <property type="project" value="TreeGrafter"/>
</dbReference>
<dbReference type="InterPro" id="IPR010604">
    <property type="entry name" value="Plant_AUG7"/>
</dbReference>
<accession>A0A8S1IX89</accession>
<dbReference type="GO" id="GO:0031023">
    <property type="term" value="P:microtubule organizing center organization"/>
    <property type="evidence" value="ECO:0007669"/>
    <property type="project" value="TreeGrafter"/>
</dbReference>
<keyword evidence="1" id="KW-0175">Coiled coil</keyword>
<keyword evidence="4" id="KW-1185">Reference proteome</keyword>
<dbReference type="EMBL" id="CAJHUC010001101">
    <property type="protein sequence ID" value="CAD7699730.1"/>
    <property type="molecule type" value="Genomic_DNA"/>
</dbReference>
<reference evidence="3" key="1">
    <citation type="submission" date="2020-12" db="EMBL/GenBank/DDBJ databases">
        <authorList>
            <person name="Iha C."/>
        </authorList>
    </citation>
    <scope>NUCLEOTIDE SEQUENCE</scope>
</reference>
<dbReference type="PANTHER" id="PTHR14352">
    <property type="entry name" value="HAUS AUGMIN-LIKE COMPLEX SUBUNIT 7"/>
    <property type="match status" value="1"/>
</dbReference>
<dbReference type="InterPro" id="IPR029711">
    <property type="entry name" value="Haus7-like"/>
</dbReference>
<sequence>MNAPRLTIISFHHLFAEIAQKLTILGLPATAAQVQGSGDLSERIAFLEGLVDVALWAPEPTAVCASPSDATASGDHDSQCSRSDMDDGEDDFASNHELMGTICQSYSELFRHEVDLLPAEMIQGVEGNPRLDEIRLLIRQISSKVEEWQKERQAYDDLPKVAPQTVEELQEALSLACETLSAFAQDAQAFNQHFAQEYSQHVGVEPPQLHGIGPLAAKIINTYDDLVKVIERLGEFRGIHESLFGGKSPLKVGILGSHLPYNSCMRNSADPALKQHTHSLIDQSNE</sequence>
<evidence type="ECO:0000313" key="3">
    <source>
        <dbReference type="EMBL" id="CAD7699730.1"/>
    </source>
</evidence>
<dbReference type="GO" id="GO:0051011">
    <property type="term" value="F:microtubule minus-end binding"/>
    <property type="evidence" value="ECO:0007669"/>
    <property type="project" value="InterPro"/>
</dbReference>
<protein>
    <submittedName>
        <fullName evidence="3">Uncharacterized protein</fullName>
    </submittedName>
</protein>
<dbReference type="Proteomes" id="UP000708148">
    <property type="component" value="Unassembled WGS sequence"/>
</dbReference>
<feature type="coiled-coil region" evidence="1">
    <location>
        <begin position="131"/>
        <end position="158"/>
    </location>
</feature>
<feature type="compositionally biased region" description="Basic and acidic residues" evidence="2">
    <location>
        <begin position="74"/>
        <end position="85"/>
    </location>
</feature>
<evidence type="ECO:0000256" key="2">
    <source>
        <dbReference type="SAM" id="MobiDB-lite"/>
    </source>
</evidence>